<accession>A0A0C1EIS4</accession>
<dbReference type="InterPro" id="IPR051449">
    <property type="entry name" value="ABC-2_transporter_component"/>
</dbReference>
<dbReference type="AlphaFoldDB" id="A0A0C1EIS4"/>
<evidence type="ECO:0000256" key="3">
    <source>
        <dbReference type="ARBA" id="ARBA00022692"/>
    </source>
</evidence>
<protein>
    <submittedName>
        <fullName evidence="8">Inner membrane transport permease YbhS</fullName>
    </submittedName>
</protein>
<evidence type="ECO:0000259" key="7">
    <source>
        <dbReference type="Pfam" id="PF12698"/>
    </source>
</evidence>
<feature type="non-terminal residue" evidence="8">
    <location>
        <position position="238"/>
    </location>
</feature>
<feature type="transmembrane region" description="Helical" evidence="6">
    <location>
        <begin position="187"/>
        <end position="210"/>
    </location>
</feature>
<keyword evidence="4 6" id="KW-1133">Transmembrane helix</keyword>
<dbReference type="RefSeq" id="WP_039378104.1">
    <property type="nucleotide sequence ID" value="NZ_JSAM01000117.1"/>
</dbReference>
<dbReference type="PANTHER" id="PTHR30294:SF29">
    <property type="entry name" value="MULTIDRUG ABC TRANSPORTER PERMEASE YBHS-RELATED"/>
    <property type="match status" value="1"/>
</dbReference>
<dbReference type="EMBL" id="JSAM01000117">
    <property type="protein sequence ID" value="KIA76494.1"/>
    <property type="molecule type" value="Genomic_DNA"/>
</dbReference>
<evidence type="ECO:0000256" key="5">
    <source>
        <dbReference type="ARBA" id="ARBA00023136"/>
    </source>
</evidence>
<dbReference type="GO" id="GO:0140359">
    <property type="term" value="F:ABC-type transporter activity"/>
    <property type="evidence" value="ECO:0007669"/>
    <property type="project" value="InterPro"/>
</dbReference>
<dbReference type="PANTHER" id="PTHR30294">
    <property type="entry name" value="MEMBRANE COMPONENT OF ABC TRANSPORTER YHHJ-RELATED"/>
    <property type="match status" value="1"/>
</dbReference>
<keyword evidence="2" id="KW-1003">Cell membrane</keyword>
<proteinExistence type="predicted"/>
<sequence>MNEAAQIKKEGSIRRIKALVIKEFFQIIRDPSSILISLLLPMILLFLYGFGVSLDLNHLRLGLVLEETTVDAISFAESLKNSPYFEVRMAKDRRSLEDLIIAGKIRGIVVVPSYFSAFKKRTDQPAPIQVIADGSEPNTAAFVQNYVLGAWNIWLQQEKINQNLKGLPLVNPQPRFWYNEELISRNFLVPGSLAIIMTLIGTLLTALVVAREWERGTMEAMMATPVGIYELLFGKLIP</sequence>
<evidence type="ECO:0000256" key="1">
    <source>
        <dbReference type="ARBA" id="ARBA00004651"/>
    </source>
</evidence>
<evidence type="ECO:0000256" key="2">
    <source>
        <dbReference type="ARBA" id="ARBA00022475"/>
    </source>
</evidence>
<dbReference type="Proteomes" id="UP000031307">
    <property type="component" value="Unassembled WGS sequence"/>
</dbReference>
<dbReference type="Pfam" id="PF12698">
    <property type="entry name" value="ABC2_membrane_3"/>
    <property type="match status" value="1"/>
</dbReference>
<comment type="caution">
    <text evidence="8">The sequence shown here is derived from an EMBL/GenBank/DDBJ whole genome shotgun (WGS) entry which is preliminary data.</text>
</comment>
<reference evidence="8 9" key="1">
    <citation type="journal article" date="2014" name="Mol. Biol. Evol.">
        <title>Massive expansion of Ubiquitination-related gene families within the Chlamydiae.</title>
        <authorList>
            <person name="Domman D."/>
            <person name="Collingro A."/>
            <person name="Lagkouvardos I."/>
            <person name="Gehre L."/>
            <person name="Weinmaier T."/>
            <person name="Rattei T."/>
            <person name="Subtil A."/>
            <person name="Horn M."/>
        </authorList>
    </citation>
    <scope>NUCLEOTIDE SEQUENCE [LARGE SCALE GENOMIC DNA]</scope>
    <source>
        <strain evidence="8 9">OEW1</strain>
    </source>
</reference>
<keyword evidence="5 6" id="KW-0472">Membrane</keyword>
<evidence type="ECO:0000313" key="9">
    <source>
        <dbReference type="Proteomes" id="UP000031307"/>
    </source>
</evidence>
<dbReference type="GO" id="GO:0005886">
    <property type="term" value="C:plasma membrane"/>
    <property type="evidence" value="ECO:0007669"/>
    <property type="project" value="UniProtKB-SubCell"/>
</dbReference>
<name>A0A0C1EIS4_9BACT</name>
<evidence type="ECO:0000256" key="6">
    <source>
        <dbReference type="SAM" id="Phobius"/>
    </source>
</evidence>
<dbReference type="InterPro" id="IPR013525">
    <property type="entry name" value="ABC2_TM"/>
</dbReference>
<feature type="domain" description="ABC-2 type transporter transmembrane" evidence="7">
    <location>
        <begin position="32"/>
        <end position="237"/>
    </location>
</feature>
<organism evidence="8 9">
    <name type="scientific">Parachlamydia acanthamoebae</name>
    <dbReference type="NCBI Taxonomy" id="83552"/>
    <lineage>
        <taxon>Bacteria</taxon>
        <taxon>Pseudomonadati</taxon>
        <taxon>Chlamydiota</taxon>
        <taxon>Chlamydiia</taxon>
        <taxon>Parachlamydiales</taxon>
        <taxon>Parachlamydiaceae</taxon>
        <taxon>Parachlamydia</taxon>
    </lineage>
</organism>
<evidence type="ECO:0000313" key="8">
    <source>
        <dbReference type="EMBL" id="KIA76494.1"/>
    </source>
</evidence>
<gene>
    <name evidence="8" type="primary">ybhS</name>
    <name evidence="8" type="ORF">DB43_AG00720</name>
</gene>
<evidence type="ECO:0000256" key="4">
    <source>
        <dbReference type="ARBA" id="ARBA00022989"/>
    </source>
</evidence>
<keyword evidence="3 6" id="KW-0812">Transmembrane</keyword>
<feature type="transmembrane region" description="Helical" evidence="6">
    <location>
        <begin position="34"/>
        <end position="54"/>
    </location>
</feature>
<comment type="subcellular location">
    <subcellularLocation>
        <location evidence="1">Cell membrane</location>
        <topology evidence="1">Multi-pass membrane protein</topology>
    </subcellularLocation>
</comment>